<dbReference type="Proteomes" id="UP001479436">
    <property type="component" value="Unassembled WGS sequence"/>
</dbReference>
<sequence>MCKQDHEKQPKIDENSTFSHQILISEKNFENLSPAVSSTKPEMVSWPKLVPEVVVPISHLKRSNQTRSPPDYYSHTGQKEPSANLAFSDESKSVQEAMESPNTKFWSAAMAEEYQSLINNQA</sequence>
<gene>
    <name evidence="2" type="ORF">K7432_017470</name>
</gene>
<name>A0ABR2VLD6_9FUNG</name>
<accession>A0ABR2VLD6</accession>
<evidence type="ECO:0000313" key="3">
    <source>
        <dbReference type="Proteomes" id="UP001479436"/>
    </source>
</evidence>
<comment type="caution">
    <text evidence="2">The sequence shown here is derived from an EMBL/GenBank/DDBJ whole genome shotgun (WGS) entry which is preliminary data.</text>
</comment>
<feature type="region of interest" description="Disordered" evidence="1">
    <location>
        <begin position="60"/>
        <end position="100"/>
    </location>
</feature>
<evidence type="ECO:0000313" key="2">
    <source>
        <dbReference type="EMBL" id="KAK9670789.1"/>
    </source>
</evidence>
<protein>
    <submittedName>
        <fullName evidence="2">Uncharacterized protein</fullName>
    </submittedName>
</protein>
<reference evidence="2 3" key="1">
    <citation type="submission" date="2023-04" db="EMBL/GenBank/DDBJ databases">
        <title>Genome of Basidiobolus ranarum AG-B5.</title>
        <authorList>
            <person name="Stajich J.E."/>
            <person name="Carter-House D."/>
            <person name="Gryganskyi A."/>
        </authorList>
    </citation>
    <scope>NUCLEOTIDE SEQUENCE [LARGE SCALE GENOMIC DNA]</scope>
    <source>
        <strain evidence="2 3">AG-B5</strain>
    </source>
</reference>
<dbReference type="EMBL" id="JASJQH010010694">
    <property type="protein sequence ID" value="KAK9670789.1"/>
    <property type="molecule type" value="Genomic_DNA"/>
</dbReference>
<proteinExistence type="predicted"/>
<keyword evidence="3" id="KW-1185">Reference proteome</keyword>
<evidence type="ECO:0000256" key="1">
    <source>
        <dbReference type="SAM" id="MobiDB-lite"/>
    </source>
</evidence>
<organism evidence="2 3">
    <name type="scientific">Basidiobolus ranarum</name>
    <dbReference type="NCBI Taxonomy" id="34480"/>
    <lineage>
        <taxon>Eukaryota</taxon>
        <taxon>Fungi</taxon>
        <taxon>Fungi incertae sedis</taxon>
        <taxon>Zoopagomycota</taxon>
        <taxon>Entomophthoromycotina</taxon>
        <taxon>Basidiobolomycetes</taxon>
        <taxon>Basidiobolales</taxon>
        <taxon>Basidiobolaceae</taxon>
        <taxon>Basidiobolus</taxon>
    </lineage>
</organism>